<name>A0A9P7UWK0_9AGAR</name>
<evidence type="ECO:0000313" key="3">
    <source>
        <dbReference type="EMBL" id="KAG7095971.1"/>
    </source>
</evidence>
<sequence length="431" mass="48488">MSEHSAGESVHPNKVKVVSATTAEMNKLLERVARYSKKAAQQSFASDIWYGRMIRAEEESRDLADLVERSREWYNRMVQAEEEMECLEGLVRMHGSSERIVDVCAAIESPRSKDNTFQAEKDASLTQGYIPIPDPTEYAASGVLTPQHAMTSALNQPYESVHRAKEKMRELKNDHILQKGISSTKNHDSTPKEVHITRSTENQDSTPKEVQIISSTESYGPTPECVENQNTFTLKTAPSQSGKLGTVLGLQESTLAQLAVASTLPRERSWILLAIHYLNAADLGPQYKILVKRWIEIEVTASGTSHGLPTNKRPPEIKAWVTKGIESRFHSKYPKLDKDFAVAFPPKCQEWWQLLQPVRRGAAGETSPYHPQDMKSLEKRGPTGWLLLLVCVKWWGNSIAELEKGDQEASKENLNLVVEEMLRMLDHVTIT</sequence>
<dbReference type="AlphaFoldDB" id="A0A9P7UWK0"/>
<dbReference type="GeneID" id="66075730"/>
<keyword evidence="4" id="KW-1185">Reference proteome</keyword>
<dbReference type="EMBL" id="CM032183">
    <property type="protein sequence ID" value="KAG7095971.1"/>
    <property type="molecule type" value="Genomic_DNA"/>
</dbReference>
<feature type="region of interest" description="Disordered" evidence="2">
    <location>
        <begin position="181"/>
        <end position="209"/>
    </location>
</feature>
<comment type="caution">
    <text evidence="3">The sequence shown here is derived from an EMBL/GenBank/DDBJ whole genome shotgun (WGS) entry which is preliminary data.</text>
</comment>
<evidence type="ECO:0000256" key="1">
    <source>
        <dbReference type="SAM" id="Coils"/>
    </source>
</evidence>
<proteinExistence type="predicted"/>
<dbReference type="OrthoDB" id="3250313at2759"/>
<dbReference type="RefSeq" id="XP_043012441.1">
    <property type="nucleotide sequence ID" value="XM_043151346.1"/>
</dbReference>
<evidence type="ECO:0000256" key="2">
    <source>
        <dbReference type="SAM" id="MobiDB-lite"/>
    </source>
</evidence>
<dbReference type="Proteomes" id="UP001049176">
    <property type="component" value="Chromosome 3"/>
</dbReference>
<accession>A0A9P7UWK0</accession>
<gene>
    <name evidence="3" type="ORF">E1B28_006654</name>
</gene>
<reference evidence="3" key="1">
    <citation type="journal article" date="2021" name="Genome Biol. Evol.">
        <title>The assembled and annotated genome of the fairy-ring fungus Marasmius oreades.</title>
        <authorList>
            <person name="Hiltunen M."/>
            <person name="Ament-Velasquez S.L."/>
            <person name="Johannesson H."/>
        </authorList>
    </citation>
    <scope>NUCLEOTIDE SEQUENCE</scope>
    <source>
        <strain evidence="3">03SP1</strain>
    </source>
</reference>
<evidence type="ECO:0000313" key="4">
    <source>
        <dbReference type="Proteomes" id="UP001049176"/>
    </source>
</evidence>
<feature type="compositionally biased region" description="Basic and acidic residues" evidence="2">
    <location>
        <begin position="185"/>
        <end position="198"/>
    </location>
</feature>
<dbReference type="KEGG" id="more:E1B28_006654"/>
<protein>
    <submittedName>
        <fullName evidence="3">Uncharacterized protein</fullName>
    </submittedName>
</protein>
<feature type="coiled-coil region" evidence="1">
    <location>
        <begin position="63"/>
        <end position="90"/>
    </location>
</feature>
<keyword evidence="1" id="KW-0175">Coiled coil</keyword>
<organism evidence="3 4">
    <name type="scientific">Marasmius oreades</name>
    <name type="common">fairy-ring Marasmius</name>
    <dbReference type="NCBI Taxonomy" id="181124"/>
    <lineage>
        <taxon>Eukaryota</taxon>
        <taxon>Fungi</taxon>
        <taxon>Dikarya</taxon>
        <taxon>Basidiomycota</taxon>
        <taxon>Agaricomycotina</taxon>
        <taxon>Agaricomycetes</taxon>
        <taxon>Agaricomycetidae</taxon>
        <taxon>Agaricales</taxon>
        <taxon>Marasmiineae</taxon>
        <taxon>Marasmiaceae</taxon>
        <taxon>Marasmius</taxon>
    </lineage>
</organism>